<accession>A0AAD7DD08</accession>
<dbReference type="InterPro" id="IPR025476">
    <property type="entry name" value="Helitron_helicase-like"/>
</dbReference>
<dbReference type="EMBL" id="JARKIE010000077">
    <property type="protein sequence ID" value="KAJ7688747.1"/>
    <property type="molecule type" value="Genomic_DNA"/>
</dbReference>
<evidence type="ECO:0000313" key="2">
    <source>
        <dbReference type="EMBL" id="KAJ7688747.1"/>
    </source>
</evidence>
<feature type="domain" description="Helitron helicase-like" evidence="1">
    <location>
        <begin position="2"/>
        <end position="157"/>
    </location>
</feature>
<dbReference type="Pfam" id="PF14214">
    <property type="entry name" value="Helitron_like_N"/>
    <property type="match status" value="1"/>
</dbReference>
<organism evidence="2 3">
    <name type="scientific">Mycena rosella</name>
    <name type="common">Pink bonnet</name>
    <name type="synonym">Agaricus rosellus</name>
    <dbReference type="NCBI Taxonomy" id="1033263"/>
    <lineage>
        <taxon>Eukaryota</taxon>
        <taxon>Fungi</taxon>
        <taxon>Dikarya</taxon>
        <taxon>Basidiomycota</taxon>
        <taxon>Agaricomycotina</taxon>
        <taxon>Agaricomycetes</taxon>
        <taxon>Agaricomycetidae</taxon>
        <taxon>Agaricales</taxon>
        <taxon>Marasmiineae</taxon>
        <taxon>Mycenaceae</taxon>
        <taxon>Mycena</taxon>
    </lineage>
</organism>
<evidence type="ECO:0000259" key="1">
    <source>
        <dbReference type="Pfam" id="PF14214"/>
    </source>
</evidence>
<keyword evidence="3" id="KW-1185">Reference proteome</keyword>
<sequence>FTAFNILQCHEMLLNTSLKVKRANFASVASQLASVCPEVVKTVSERFANGGSAVPKNAEEHKVLNLLKQVNGVAASMPGSSAARIAMRNEIRGLMIEKGLPSFYITISPADVFNPIVKFLTGAEIDIDMLLPEEIPNYWDQSVLVAKNPVIAAHFQLVYESIYFGTLHFLNLALTL</sequence>
<gene>
    <name evidence="2" type="ORF">B0H17DRAFT_938109</name>
</gene>
<reference evidence="2" key="1">
    <citation type="submission" date="2023-03" db="EMBL/GenBank/DDBJ databases">
        <title>Massive genome expansion in bonnet fungi (Mycena s.s.) driven by repeated elements and novel gene families across ecological guilds.</title>
        <authorList>
            <consortium name="Lawrence Berkeley National Laboratory"/>
            <person name="Harder C.B."/>
            <person name="Miyauchi S."/>
            <person name="Viragh M."/>
            <person name="Kuo A."/>
            <person name="Thoen E."/>
            <person name="Andreopoulos B."/>
            <person name="Lu D."/>
            <person name="Skrede I."/>
            <person name="Drula E."/>
            <person name="Henrissat B."/>
            <person name="Morin E."/>
            <person name="Kohler A."/>
            <person name="Barry K."/>
            <person name="LaButti K."/>
            <person name="Morin E."/>
            <person name="Salamov A."/>
            <person name="Lipzen A."/>
            <person name="Mereny Z."/>
            <person name="Hegedus B."/>
            <person name="Baldrian P."/>
            <person name="Stursova M."/>
            <person name="Weitz H."/>
            <person name="Taylor A."/>
            <person name="Grigoriev I.V."/>
            <person name="Nagy L.G."/>
            <person name="Martin F."/>
            <person name="Kauserud H."/>
        </authorList>
    </citation>
    <scope>NUCLEOTIDE SEQUENCE</scope>
    <source>
        <strain evidence="2">CBHHK067</strain>
    </source>
</reference>
<name>A0AAD7DD08_MYCRO</name>
<comment type="caution">
    <text evidence="2">The sequence shown here is derived from an EMBL/GenBank/DDBJ whole genome shotgun (WGS) entry which is preliminary data.</text>
</comment>
<proteinExistence type="predicted"/>
<protein>
    <recommendedName>
        <fullName evidence="1">Helitron helicase-like domain-containing protein</fullName>
    </recommendedName>
</protein>
<evidence type="ECO:0000313" key="3">
    <source>
        <dbReference type="Proteomes" id="UP001221757"/>
    </source>
</evidence>
<feature type="non-terminal residue" evidence="2">
    <location>
        <position position="1"/>
    </location>
</feature>
<dbReference type="Proteomes" id="UP001221757">
    <property type="component" value="Unassembled WGS sequence"/>
</dbReference>
<dbReference type="AlphaFoldDB" id="A0AAD7DD08"/>